<dbReference type="InterPro" id="IPR035959">
    <property type="entry name" value="RutC-like_sf"/>
</dbReference>
<dbReference type="PANTHER" id="PTHR11803">
    <property type="entry name" value="2-IMINOBUTANOATE/2-IMINOPROPANOATE DEAMINASE RIDA"/>
    <property type="match status" value="1"/>
</dbReference>
<dbReference type="EC" id="3.5.-.-" evidence="2"/>
<dbReference type="SUPFAM" id="SSF55298">
    <property type="entry name" value="YjgF-like"/>
    <property type="match status" value="1"/>
</dbReference>
<evidence type="ECO:0000313" key="2">
    <source>
        <dbReference type="EMBL" id="MFC3759472.1"/>
    </source>
</evidence>
<sequence>MSNTYLNPEGMHASPAFSQAVRVPAGYDTIYVGGQNGVGPDGTVVGPGIAEQSKRAMENLQASLKAAGAELSDVVKWTILIADGVSLEEGFAAVGPFIPQPPPAITGAFVVSLAVPGALVEIEAIAAVKPAGD</sequence>
<evidence type="ECO:0000256" key="1">
    <source>
        <dbReference type="ARBA" id="ARBA00010552"/>
    </source>
</evidence>
<dbReference type="Proteomes" id="UP001595699">
    <property type="component" value="Unassembled WGS sequence"/>
</dbReference>
<name>A0ABV7Y3U4_9ACTN</name>
<gene>
    <name evidence="2" type="ORF">ACFOUW_01350</name>
</gene>
<protein>
    <submittedName>
        <fullName evidence="2">RidA family protein</fullName>
        <ecNumber evidence="2">3.5.-.-</ecNumber>
    </submittedName>
</protein>
<keyword evidence="3" id="KW-1185">Reference proteome</keyword>
<dbReference type="EMBL" id="JBHRZH010000001">
    <property type="protein sequence ID" value="MFC3759472.1"/>
    <property type="molecule type" value="Genomic_DNA"/>
</dbReference>
<organism evidence="2 3">
    <name type="scientific">Tenggerimyces flavus</name>
    <dbReference type="NCBI Taxonomy" id="1708749"/>
    <lineage>
        <taxon>Bacteria</taxon>
        <taxon>Bacillati</taxon>
        <taxon>Actinomycetota</taxon>
        <taxon>Actinomycetes</taxon>
        <taxon>Propionibacteriales</taxon>
        <taxon>Nocardioidaceae</taxon>
        <taxon>Tenggerimyces</taxon>
    </lineage>
</organism>
<accession>A0ABV7Y3U4</accession>
<dbReference type="GO" id="GO:0016787">
    <property type="term" value="F:hydrolase activity"/>
    <property type="evidence" value="ECO:0007669"/>
    <property type="project" value="UniProtKB-KW"/>
</dbReference>
<comment type="similarity">
    <text evidence="1">Belongs to the RutC family.</text>
</comment>
<keyword evidence="2" id="KW-0378">Hydrolase</keyword>
<evidence type="ECO:0000313" key="3">
    <source>
        <dbReference type="Proteomes" id="UP001595699"/>
    </source>
</evidence>
<dbReference type="Gene3D" id="3.30.1330.40">
    <property type="entry name" value="RutC-like"/>
    <property type="match status" value="1"/>
</dbReference>
<proteinExistence type="inferred from homology"/>
<dbReference type="RefSeq" id="WP_205122137.1">
    <property type="nucleotide sequence ID" value="NZ_JAFBCM010000001.1"/>
</dbReference>
<dbReference type="Pfam" id="PF01042">
    <property type="entry name" value="Ribonuc_L-PSP"/>
    <property type="match status" value="1"/>
</dbReference>
<dbReference type="CDD" id="cd00448">
    <property type="entry name" value="YjgF_YER057c_UK114_family"/>
    <property type="match status" value="1"/>
</dbReference>
<dbReference type="PANTHER" id="PTHR11803:SF58">
    <property type="entry name" value="PROTEIN HMF1-RELATED"/>
    <property type="match status" value="1"/>
</dbReference>
<reference evidence="3" key="1">
    <citation type="journal article" date="2019" name="Int. J. Syst. Evol. Microbiol.">
        <title>The Global Catalogue of Microorganisms (GCM) 10K type strain sequencing project: providing services to taxonomists for standard genome sequencing and annotation.</title>
        <authorList>
            <consortium name="The Broad Institute Genomics Platform"/>
            <consortium name="The Broad Institute Genome Sequencing Center for Infectious Disease"/>
            <person name="Wu L."/>
            <person name="Ma J."/>
        </authorList>
    </citation>
    <scope>NUCLEOTIDE SEQUENCE [LARGE SCALE GENOMIC DNA]</scope>
    <source>
        <strain evidence="3">CGMCC 4.7241</strain>
    </source>
</reference>
<dbReference type="InterPro" id="IPR006175">
    <property type="entry name" value="YjgF/YER057c/UK114"/>
</dbReference>
<comment type="caution">
    <text evidence="2">The sequence shown here is derived from an EMBL/GenBank/DDBJ whole genome shotgun (WGS) entry which is preliminary data.</text>
</comment>